<evidence type="ECO:0000256" key="3">
    <source>
        <dbReference type="ARBA" id="ARBA00022449"/>
    </source>
</evidence>
<dbReference type="GO" id="GO:0015297">
    <property type="term" value="F:antiporter activity"/>
    <property type="evidence" value="ECO:0007669"/>
    <property type="project" value="UniProtKB-KW"/>
</dbReference>
<evidence type="ECO:0000256" key="9">
    <source>
        <dbReference type="SAM" id="Phobius"/>
    </source>
</evidence>
<feature type="transmembrane region" description="Helical" evidence="9">
    <location>
        <begin position="12"/>
        <end position="32"/>
    </location>
</feature>
<keyword evidence="6 9" id="KW-1133">Transmembrane helix</keyword>
<evidence type="ECO:0000256" key="2">
    <source>
        <dbReference type="ARBA" id="ARBA00022448"/>
    </source>
</evidence>
<feature type="transmembrane region" description="Helical" evidence="9">
    <location>
        <begin position="75"/>
        <end position="94"/>
    </location>
</feature>
<evidence type="ECO:0000256" key="5">
    <source>
        <dbReference type="ARBA" id="ARBA00022692"/>
    </source>
</evidence>
<evidence type="ECO:0000256" key="7">
    <source>
        <dbReference type="ARBA" id="ARBA00023136"/>
    </source>
</evidence>
<dbReference type="PANTHER" id="PTHR33451">
    <property type="entry name" value="MALATE-2H(+)/NA(+)-LACTATE ANTIPORTER"/>
    <property type="match status" value="1"/>
</dbReference>
<feature type="transmembrane region" description="Helical" evidence="9">
    <location>
        <begin position="410"/>
        <end position="428"/>
    </location>
</feature>
<keyword evidence="3" id="KW-0050">Antiport</keyword>
<dbReference type="RefSeq" id="WP_189604197.1">
    <property type="nucleotide sequence ID" value="NZ_BMXB01000004.1"/>
</dbReference>
<dbReference type="AlphaFoldDB" id="A0A918VW52"/>
<evidence type="ECO:0000256" key="6">
    <source>
        <dbReference type="ARBA" id="ARBA00022989"/>
    </source>
</evidence>
<feature type="transmembrane region" description="Helical" evidence="9">
    <location>
        <begin position="373"/>
        <end position="398"/>
    </location>
</feature>
<feature type="transmembrane region" description="Helical" evidence="9">
    <location>
        <begin position="114"/>
        <end position="147"/>
    </location>
</feature>
<reference evidence="11" key="1">
    <citation type="journal article" date="2014" name="Int. J. Syst. Evol. Microbiol.">
        <title>Complete genome sequence of Corynebacterium casei LMG S-19264T (=DSM 44701T), isolated from a smear-ripened cheese.</title>
        <authorList>
            <consortium name="US DOE Joint Genome Institute (JGI-PGF)"/>
            <person name="Walter F."/>
            <person name="Albersmeier A."/>
            <person name="Kalinowski J."/>
            <person name="Ruckert C."/>
        </authorList>
    </citation>
    <scope>NUCLEOTIDE SEQUENCE</scope>
    <source>
        <strain evidence="11">KCTC 12719</strain>
    </source>
</reference>
<comment type="similarity">
    <text evidence="8">Belongs to the NhaC Na(+)/H(+) (TC 2.A.35) antiporter family.</text>
</comment>
<keyword evidence="12" id="KW-1185">Reference proteome</keyword>
<proteinExistence type="inferred from homology"/>
<feature type="domain" description="Na+/H+ antiporter NhaC-like C-terminal" evidence="10">
    <location>
        <begin position="239"/>
        <end position="420"/>
    </location>
</feature>
<accession>A0A918VW52</accession>
<keyword evidence="5 9" id="KW-0812">Transmembrane</keyword>
<dbReference type="InterPro" id="IPR018461">
    <property type="entry name" value="Na/H_Antiport_NhaC-like_C"/>
</dbReference>
<dbReference type="InterPro" id="IPR052180">
    <property type="entry name" value="NhaC_Na-H+_Antiporter"/>
</dbReference>
<feature type="transmembrane region" description="Helical" evidence="9">
    <location>
        <begin position="38"/>
        <end position="55"/>
    </location>
</feature>
<evidence type="ECO:0000313" key="11">
    <source>
        <dbReference type="EMBL" id="GHA35245.1"/>
    </source>
</evidence>
<keyword evidence="7 9" id="KW-0472">Membrane</keyword>
<reference evidence="11" key="2">
    <citation type="submission" date="2020-09" db="EMBL/GenBank/DDBJ databases">
        <authorList>
            <person name="Sun Q."/>
            <person name="Kim S."/>
        </authorList>
    </citation>
    <scope>NUCLEOTIDE SEQUENCE</scope>
    <source>
        <strain evidence="11">KCTC 12719</strain>
    </source>
</reference>
<keyword evidence="2" id="KW-0813">Transport</keyword>
<gene>
    <name evidence="11" type="ORF">GCM10007103_15990</name>
</gene>
<evidence type="ECO:0000256" key="1">
    <source>
        <dbReference type="ARBA" id="ARBA00004651"/>
    </source>
</evidence>
<dbReference type="Pfam" id="PF03553">
    <property type="entry name" value="Na_H_antiporter"/>
    <property type="match status" value="2"/>
</dbReference>
<feature type="transmembrane region" description="Helical" evidence="9">
    <location>
        <begin position="327"/>
        <end position="352"/>
    </location>
</feature>
<protein>
    <submittedName>
        <fullName evidence="11">Sodium:proton antiporter</fullName>
    </submittedName>
</protein>
<dbReference type="Proteomes" id="UP000610456">
    <property type="component" value="Unassembled WGS sequence"/>
</dbReference>
<feature type="domain" description="Na+/H+ antiporter NhaC-like C-terminal" evidence="10">
    <location>
        <begin position="72"/>
        <end position="215"/>
    </location>
</feature>
<feature type="transmembrane region" description="Helical" evidence="9">
    <location>
        <begin position="291"/>
        <end position="315"/>
    </location>
</feature>
<sequence>MSETSSSSKGSFIALLPLVLFVATFLGAGIYLNDFYAFPSPIAVTLGIILAFCLFKDPIEAKVSTFLKGCGDEKIMTMCLIYLLAGAFTVVSKATGSVDAIVDLGINYISLPFLYAGIFIISAFLSFSTGTSVGAIVALVAIVISLAEKTGASLPVLSASLLGGAMFGDNLSFISDTTIAATQTLGCKMKDKFRQNLKVALPAALLTIMVLIFQGFLLNDQAIEFSSTEVELVKIIPYLLVISLAIAGLNVFVVLMIGIFSAGIIGIINNNFSWLGFAKLGYEGFEGMTEIFLLSLLTGGLAAMVAKAGGLNYITRIITGKINKKSAYLGIGGLVGMTNITIANNTVSILVTGNIAKELRSQMKLKKVKVASVLDIFACVVQGILPYGAQVLLLLSYAEGKMDYRELIGNAWYIWFLLAGTIVYFGEFKKMNHLKKNRTLKRIQVKQAA</sequence>
<organism evidence="11 12">
    <name type="scientific">Salinimicrobium marinum</name>
    <dbReference type="NCBI Taxonomy" id="680283"/>
    <lineage>
        <taxon>Bacteria</taxon>
        <taxon>Pseudomonadati</taxon>
        <taxon>Bacteroidota</taxon>
        <taxon>Flavobacteriia</taxon>
        <taxon>Flavobacteriales</taxon>
        <taxon>Flavobacteriaceae</taxon>
        <taxon>Salinimicrobium</taxon>
    </lineage>
</organism>
<keyword evidence="4" id="KW-1003">Cell membrane</keyword>
<dbReference type="PANTHER" id="PTHR33451:SF4">
    <property type="entry name" value="NA+_H+ ANTIPORTER"/>
    <property type="match status" value="1"/>
</dbReference>
<feature type="transmembrane region" description="Helical" evidence="9">
    <location>
        <begin position="238"/>
        <end position="270"/>
    </location>
</feature>
<dbReference type="GO" id="GO:0005886">
    <property type="term" value="C:plasma membrane"/>
    <property type="evidence" value="ECO:0007669"/>
    <property type="project" value="UniProtKB-SubCell"/>
</dbReference>
<evidence type="ECO:0000259" key="10">
    <source>
        <dbReference type="Pfam" id="PF03553"/>
    </source>
</evidence>
<name>A0A918VW52_9FLAO</name>
<evidence type="ECO:0000313" key="12">
    <source>
        <dbReference type="Proteomes" id="UP000610456"/>
    </source>
</evidence>
<evidence type="ECO:0000256" key="8">
    <source>
        <dbReference type="ARBA" id="ARBA00038435"/>
    </source>
</evidence>
<dbReference type="EMBL" id="BMXB01000004">
    <property type="protein sequence ID" value="GHA35245.1"/>
    <property type="molecule type" value="Genomic_DNA"/>
</dbReference>
<feature type="transmembrane region" description="Helical" evidence="9">
    <location>
        <begin position="199"/>
        <end position="218"/>
    </location>
</feature>
<comment type="subcellular location">
    <subcellularLocation>
        <location evidence="1">Cell membrane</location>
        <topology evidence="1">Multi-pass membrane protein</topology>
    </subcellularLocation>
</comment>
<comment type="caution">
    <text evidence="11">The sequence shown here is derived from an EMBL/GenBank/DDBJ whole genome shotgun (WGS) entry which is preliminary data.</text>
</comment>
<evidence type="ECO:0000256" key="4">
    <source>
        <dbReference type="ARBA" id="ARBA00022475"/>
    </source>
</evidence>